<protein>
    <submittedName>
        <fullName evidence="2">Uncharacterized protein</fullName>
    </submittedName>
</protein>
<keyword evidence="1" id="KW-0812">Transmembrane</keyword>
<name>A0A3E0TT66_9GAMM</name>
<dbReference type="EMBL" id="QUOU01000001">
    <property type="protein sequence ID" value="REL27669.1"/>
    <property type="molecule type" value="Genomic_DNA"/>
</dbReference>
<evidence type="ECO:0000313" key="3">
    <source>
        <dbReference type="Proteomes" id="UP000256478"/>
    </source>
</evidence>
<comment type="caution">
    <text evidence="2">The sequence shown here is derived from an EMBL/GenBank/DDBJ whole genome shotgun (WGS) entry which is preliminary data.</text>
</comment>
<gene>
    <name evidence="2" type="ORF">DXX93_14630</name>
</gene>
<evidence type="ECO:0000256" key="1">
    <source>
        <dbReference type="SAM" id="Phobius"/>
    </source>
</evidence>
<evidence type="ECO:0000313" key="2">
    <source>
        <dbReference type="EMBL" id="REL27669.1"/>
    </source>
</evidence>
<sequence>MITSLMLYGFYYTSVQIGSELFAFAMLATVLMTVALITLSKLTITGKNRASKSLALPDALREE</sequence>
<keyword evidence="1" id="KW-1133">Transmembrane helix</keyword>
<dbReference type="AlphaFoldDB" id="A0A3E0TT66"/>
<accession>A0A3E0TT66</accession>
<keyword evidence="1" id="KW-0472">Membrane</keyword>
<reference evidence="2 3" key="1">
    <citation type="submission" date="2018-08" db="EMBL/GenBank/DDBJ databases">
        <title>Thalassotalea euphylliae genome.</title>
        <authorList>
            <person name="Summers S."/>
            <person name="Rice S.A."/>
            <person name="Freckelton M.L."/>
            <person name="Nedved B.T."/>
            <person name="Hadfield M.G."/>
        </authorList>
    </citation>
    <scope>NUCLEOTIDE SEQUENCE [LARGE SCALE GENOMIC DNA]</scope>
    <source>
        <strain evidence="2 3">H1</strain>
    </source>
</reference>
<proteinExistence type="predicted"/>
<organism evidence="2 3">
    <name type="scientific">Thalassotalea euphylliae</name>
    <dbReference type="NCBI Taxonomy" id="1655234"/>
    <lineage>
        <taxon>Bacteria</taxon>
        <taxon>Pseudomonadati</taxon>
        <taxon>Pseudomonadota</taxon>
        <taxon>Gammaproteobacteria</taxon>
        <taxon>Alteromonadales</taxon>
        <taxon>Colwelliaceae</taxon>
        <taxon>Thalassotalea</taxon>
    </lineage>
</organism>
<feature type="transmembrane region" description="Helical" evidence="1">
    <location>
        <begin position="20"/>
        <end position="39"/>
    </location>
</feature>
<dbReference type="Proteomes" id="UP000256478">
    <property type="component" value="Unassembled WGS sequence"/>
</dbReference>